<organism evidence="1 2">
    <name type="scientific">Brenneria goodwinii</name>
    <dbReference type="NCBI Taxonomy" id="1109412"/>
    <lineage>
        <taxon>Bacteria</taxon>
        <taxon>Pseudomonadati</taxon>
        <taxon>Pseudomonadota</taxon>
        <taxon>Gammaproteobacteria</taxon>
        <taxon>Enterobacterales</taxon>
        <taxon>Pectobacteriaceae</taxon>
        <taxon>Brenneria</taxon>
    </lineage>
</organism>
<evidence type="ECO:0000313" key="1">
    <source>
        <dbReference type="EMBL" id="RLM18203.1"/>
    </source>
</evidence>
<dbReference type="AlphaFoldDB" id="A0AAE8ENH8"/>
<reference evidence="1 2" key="1">
    <citation type="submission" date="2016-09" db="EMBL/GenBank/DDBJ databases">
        <authorList>
            <person name="Doonan J."/>
            <person name="Pachebat J.A."/>
            <person name="Golyshin P.N."/>
            <person name="Denman S."/>
            <person name="Mcdonald J.E."/>
        </authorList>
    </citation>
    <scope>NUCLEOTIDE SEQUENCE [LARGE SCALE GENOMIC DNA]</scope>
    <source>
        <strain evidence="1 2">FRB141</strain>
    </source>
</reference>
<protein>
    <submittedName>
        <fullName evidence="1">Uncharacterized protein</fullName>
    </submittedName>
</protein>
<comment type="caution">
    <text evidence="1">The sequence shown here is derived from an EMBL/GenBank/DDBJ whole genome shotgun (WGS) entry which is preliminary data.</text>
</comment>
<evidence type="ECO:0000313" key="2">
    <source>
        <dbReference type="Proteomes" id="UP000285972"/>
    </source>
</evidence>
<sequence>MNIIDREGGVALRIVPDGDIQHSFGHAETLIPQREAVIAQSTAQNVKGGHFRPLSIMLVELTNMSRANDFQRVMTKFDQGYCGVERAAHDLEQVEYQTTLNMGQYYKEARSVIQHLDYGTPSLWYLQANGDAYYPTFEHYFRNMCDSGHTDAYRNNLQRTMNEHSA</sequence>
<proteinExistence type="predicted"/>
<name>A0AAE8ENH8_9GAMM</name>
<accession>A0AAE8ENH8</accession>
<gene>
    <name evidence="1" type="ORF">BIY26_19155</name>
</gene>
<dbReference type="Proteomes" id="UP000285972">
    <property type="component" value="Unassembled WGS sequence"/>
</dbReference>
<dbReference type="EMBL" id="MJLX01000069">
    <property type="protein sequence ID" value="RLM18203.1"/>
    <property type="molecule type" value="Genomic_DNA"/>
</dbReference>